<reference evidence="9" key="1">
    <citation type="submission" date="2021-05" db="EMBL/GenBank/DDBJ databases">
        <authorList>
            <person name="Arsene-Ploetze F."/>
        </authorList>
    </citation>
    <scope>NUCLEOTIDE SEQUENCE</scope>
    <source>
        <strain evidence="9">DSM 42138</strain>
    </source>
</reference>
<keyword evidence="6" id="KW-0472">Membrane</keyword>
<evidence type="ECO:0000256" key="1">
    <source>
        <dbReference type="ARBA" id="ARBA00004651"/>
    </source>
</evidence>
<sequence length="278" mass="28228">MRRSDSAAQRGTSISRPTPTPAGSPRVLAFPPGHAQGRQPQGIDAGGVRPMAPSTPTGLRRTALAGRVVVELPVRRDDEQGAGRPARKRRRTPDAAAAVVRLDRRVLALLRGYGSDRRVAGAVQALGLAGEHGAVWMAVGAAGAAADAERRAVWLRATAVVGAAHVLSMGVKRVARRPRPITPGDAPLVHTAGRHSFPSSHATSSAAAVTAFGALLPGTAAVPVLAAAICVSRLVAGVHYPSDVVCGALLGAVAARLGRTWALGAHHGCTAPGGGSRG</sequence>
<keyword evidence="10" id="KW-1185">Reference proteome</keyword>
<proteinExistence type="predicted"/>
<dbReference type="Proteomes" id="UP001152519">
    <property type="component" value="Unassembled WGS sequence"/>
</dbReference>
<comment type="subcellular location">
    <subcellularLocation>
        <location evidence="1">Cell membrane</location>
        <topology evidence="1">Multi-pass membrane protein</topology>
    </subcellularLocation>
</comment>
<evidence type="ECO:0000256" key="2">
    <source>
        <dbReference type="ARBA" id="ARBA00022475"/>
    </source>
</evidence>
<evidence type="ECO:0000256" key="5">
    <source>
        <dbReference type="ARBA" id="ARBA00022989"/>
    </source>
</evidence>
<dbReference type="SUPFAM" id="SSF48317">
    <property type="entry name" value="Acid phosphatase/Vanadium-dependent haloperoxidase"/>
    <property type="match status" value="1"/>
</dbReference>
<dbReference type="Pfam" id="PF01569">
    <property type="entry name" value="PAP2"/>
    <property type="match status" value="1"/>
</dbReference>
<feature type="compositionally biased region" description="Polar residues" evidence="7">
    <location>
        <begin position="1"/>
        <end position="17"/>
    </location>
</feature>
<evidence type="ECO:0000313" key="9">
    <source>
        <dbReference type="EMBL" id="CAG6396660.1"/>
    </source>
</evidence>
<dbReference type="AlphaFoldDB" id="A0A9W4DV87"/>
<name>A0A9W4DV87_9ACTN</name>
<keyword evidence="3" id="KW-0812">Transmembrane</keyword>
<dbReference type="InterPro" id="IPR036938">
    <property type="entry name" value="PAP2/HPO_sf"/>
</dbReference>
<dbReference type="SMART" id="SM00014">
    <property type="entry name" value="acidPPc"/>
    <property type="match status" value="1"/>
</dbReference>
<dbReference type="InterPro" id="IPR000326">
    <property type="entry name" value="PAP2/HPO"/>
</dbReference>
<keyword evidence="4" id="KW-0378">Hydrolase</keyword>
<keyword evidence="2" id="KW-1003">Cell membrane</keyword>
<accession>A0A9W4DV87</accession>
<feature type="domain" description="Phosphatidic acid phosphatase type 2/haloperoxidase" evidence="8">
    <location>
        <begin position="152"/>
        <end position="259"/>
    </location>
</feature>
<organism evidence="9 10">
    <name type="scientific">Actinacidiphila cocklensis</name>
    <dbReference type="NCBI Taxonomy" id="887465"/>
    <lineage>
        <taxon>Bacteria</taxon>
        <taxon>Bacillati</taxon>
        <taxon>Actinomycetota</taxon>
        <taxon>Actinomycetes</taxon>
        <taxon>Kitasatosporales</taxon>
        <taxon>Streptomycetaceae</taxon>
        <taxon>Actinacidiphila</taxon>
    </lineage>
</organism>
<evidence type="ECO:0000256" key="6">
    <source>
        <dbReference type="ARBA" id="ARBA00023136"/>
    </source>
</evidence>
<dbReference type="EMBL" id="CAJSLV010000075">
    <property type="protein sequence ID" value="CAG6396660.1"/>
    <property type="molecule type" value="Genomic_DNA"/>
</dbReference>
<evidence type="ECO:0000256" key="3">
    <source>
        <dbReference type="ARBA" id="ARBA00022692"/>
    </source>
</evidence>
<protein>
    <submittedName>
        <fullName evidence="9">PAP2 superfamily protein</fullName>
    </submittedName>
</protein>
<feature type="region of interest" description="Disordered" evidence="7">
    <location>
        <begin position="1"/>
        <end position="60"/>
    </location>
</feature>
<gene>
    <name evidence="9" type="ORF">SCOCK_440026</name>
</gene>
<evidence type="ECO:0000313" key="10">
    <source>
        <dbReference type="Proteomes" id="UP001152519"/>
    </source>
</evidence>
<dbReference type="PANTHER" id="PTHR14969">
    <property type="entry name" value="SPHINGOSINE-1-PHOSPHATE PHOSPHOHYDROLASE"/>
    <property type="match status" value="1"/>
</dbReference>
<dbReference type="GO" id="GO:0005886">
    <property type="term" value="C:plasma membrane"/>
    <property type="evidence" value="ECO:0007669"/>
    <property type="project" value="UniProtKB-SubCell"/>
</dbReference>
<dbReference type="Gene3D" id="1.20.144.10">
    <property type="entry name" value="Phosphatidic acid phosphatase type 2/haloperoxidase"/>
    <property type="match status" value="1"/>
</dbReference>
<dbReference type="PANTHER" id="PTHR14969:SF62">
    <property type="entry name" value="DECAPRENYLPHOSPHORYL-5-PHOSPHORIBOSE PHOSPHATASE RV3807C-RELATED"/>
    <property type="match status" value="1"/>
</dbReference>
<evidence type="ECO:0000259" key="8">
    <source>
        <dbReference type="SMART" id="SM00014"/>
    </source>
</evidence>
<dbReference type="RefSeq" id="WP_422665304.1">
    <property type="nucleotide sequence ID" value="NZ_CAJSLV010000075.1"/>
</dbReference>
<dbReference type="GO" id="GO:0016787">
    <property type="term" value="F:hydrolase activity"/>
    <property type="evidence" value="ECO:0007669"/>
    <property type="project" value="UniProtKB-KW"/>
</dbReference>
<evidence type="ECO:0000256" key="7">
    <source>
        <dbReference type="SAM" id="MobiDB-lite"/>
    </source>
</evidence>
<evidence type="ECO:0000256" key="4">
    <source>
        <dbReference type="ARBA" id="ARBA00022801"/>
    </source>
</evidence>
<dbReference type="CDD" id="cd01610">
    <property type="entry name" value="PAP2_like"/>
    <property type="match status" value="1"/>
</dbReference>
<comment type="caution">
    <text evidence="9">The sequence shown here is derived from an EMBL/GenBank/DDBJ whole genome shotgun (WGS) entry which is preliminary data.</text>
</comment>
<keyword evidence="5" id="KW-1133">Transmembrane helix</keyword>